<dbReference type="GO" id="GO:0046503">
    <property type="term" value="P:glycerolipid catabolic process"/>
    <property type="evidence" value="ECO:0007669"/>
    <property type="project" value="TreeGrafter"/>
</dbReference>
<dbReference type="Proteomes" id="UP000321490">
    <property type="component" value="Unassembled WGS sequence"/>
</dbReference>
<name>A0A562ITP8_9ACTN</name>
<dbReference type="InterPro" id="IPR000073">
    <property type="entry name" value="AB_hydrolase_1"/>
</dbReference>
<evidence type="ECO:0000313" key="2">
    <source>
        <dbReference type="EMBL" id="TWH74133.1"/>
    </source>
</evidence>
<dbReference type="EMBL" id="VLKF01000001">
    <property type="protein sequence ID" value="TWH74133.1"/>
    <property type="molecule type" value="Genomic_DNA"/>
</dbReference>
<dbReference type="GO" id="GO:0004806">
    <property type="term" value="F:triacylglycerol lipase activity"/>
    <property type="evidence" value="ECO:0007669"/>
    <property type="project" value="TreeGrafter"/>
</dbReference>
<dbReference type="PANTHER" id="PTHR43433:SF5">
    <property type="entry name" value="AB HYDROLASE-1 DOMAIN-CONTAINING PROTEIN"/>
    <property type="match status" value="1"/>
</dbReference>
<keyword evidence="3" id="KW-1185">Reference proteome</keyword>
<dbReference type="OrthoDB" id="3211023at2"/>
<comment type="caution">
    <text evidence="2">The sequence shown here is derived from an EMBL/GenBank/DDBJ whole genome shotgun (WGS) entry which is preliminary data.</text>
</comment>
<dbReference type="Gene3D" id="3.40.50.1820">
    <property type="entry name" value="alpha/beta hydrolase"/>
    <property type="match status" value="1"/>
</dbReference>
<organism evidence="2 3">
    <name type="scientific">Modestobacter roseus</name>
    <dbReference type="NCBI Taxonomy" id="1181884"/>
    <lineage>
        <taxon>Bacteria</taxon>
        <taxon>Bacillati</taxon>
        <taxon>Actinomycetota</taxon>
        <taxon>Actinomycetes</taxon>
        <taxon>Geodermatophilales</taxon>
        <taxon>Geodermatophilaceae</taxon>
        <taxon>Modestobacter</taxon>
    </lineage>
</organism>
<dbReference type="AlphaFoldDB" id="A0A562ITP8"/>
<reference evidence="2 3" key="1">
    <citation type="submission" date="2019-07" db="EMBL/GenBank/DDBJ databases">
        <title>R&amp;d 2014.</title>
        <authorList>
            <person name="Klenk H.-P."/>
        </authorList>
    </citation>
    <scope>NUCLEOTIDE SEQUENCE [LARGE SCALE GENOMIC DNA]</scope>
    <source>
        <strain evidence="2 3">DSM 45764</strain>
    </source>
</reference>
<sequence length="319" mass="32782">MVLPGGSEHVAPHDLRQLAVHDARPIAFRGGAGPIAGLDTGADRDARATVLLVAGYTGSKEDFAPLLTPLADAGLRTVAIDQRGQYESPGPDDPAAYAVPELAADVVAVARQLQERDGRPVHLLGHSFGGIVARAAVLADPALFASLTLLGSGPAALTGPRAELLDHLAPLLDAGGVQLVSDTLEQLAMTDPRAQAVPAPTREFLTRRFLSNSAAGLRGMADAMLGEPDRVAELAATGVPVLVAHGIADDAWRPAAQAEMAARLGARHEVIPQAVHSPAIENPARTLAVLLDFLADPAASTAAARSADVPATGDHEAAR</sequence>
<dbReference type="InterPro" id="IPR050471">
    <property type="entry name" value="AB_hydrolase"/>
</dbReference>
<evidence type="ECO:0000259" key="1">
    <source>
        <dbReference type="Pfam" id="PF12697"/>
    </source>
</evidence>
<accession>A0A562ITP8</accession>
<dbReference type="PANTHER" id="PTHR43433">
    <property type="entry name" value="HYDROLASE, ALPHA/BETA FOLD FAMILY PROTEIN"/>
    <property type="match status" value="1"/>
</dbReference>
<dbReference type="RefSeq" id="WP_153361780.1">
    <property type="nucleotide sequence ID" value="NZ_JABGDC010000167.1"/>
</dbReference>
<feature type="domain" description="AB hydrolase-1" evidence="1">
    <location>
        <begin position="50"/>
        <end position="288"/>
    </location>
</feature>
<keyword evidence="2" id="KW-0378">Hydrolase</keyword>
<dbReference type="Pfam" id="PF12697">
    <property type="entry name" value="Abhydrolase_6"/>
    <property type="match status" value="1"/>
</dbReference>
<evidence type="ECO:0000313" key="3">
    <source>
        <dbReference type="Proteomes" id="UP000321490"/>
    </source>
</evidence>
<proteinExistence type="predicted"/>
<gene>
    <name evidence="2" type="ORF">JD78_02668</name>
</gene>
<dbReference type="InterPro" id="IPR029058">
    <property type="entry name" value="AB_hydrolase_fold"/>
</dbReference>
<protein>
    <submittedName>
        <fullName evidence="2">Alpha-beta hydrolase superfamily lysophospholipase</fullName>
    </submittedName>
</protein>
<dbReference type="SUPFAM" id="SSF53474">
    <property type="entry name" value="alpha/beta-Hydrolases"/>
    <property type="match status" value="1"/>
</dbReference>